<feature type="compositionally biased region" description="Basic and acidic residues" evidence="1">
    <location>
        <begin position="574"/>
        <end position="585"/>
    </location>
</feature>
<sequence length="1491" mass="161599">MSEEQTRMLKVYSKVSICIDQCRIMEEGADPSYLYVLFVLEQLEQGLELPVAWLLTSRNNPQVLGLFFDLMKLRLGEFGPPRNVVTAPCTFDTWIKVFPGNTRLLYSPAYVRSTISTALSSLIPSHPGLAKAIQDEIDSVMTAKSEKTYNLHRSALFTLLENRRSCQFRDYFWPKWMSGTDLWTRVGRRKAGVCAEYKGIEGVFRRQPGLTTWNKGWNHSKIIGMMFQYTRDLFTPRIQHIRAKLTLQSHTHSNPFQVTNLSQITNPSRVTPQSHSNSFQVTNPSKITPHATLPQGNLTETQESTENPESRSRISGTPSETPEFISGPEARSRISGTCSGVSGTPSSVSGTANISVTTSGVSGTPEVFIVALKGESNTDPPRRLHIRKYPPCAAPCDLQCGSCGGCLHCYLCNCEGKELVCRHIVCLHMLDHRDRDSNANRDRDSDENRDRDSNANRDRDLDANRDRDSNANRDRDLDANRDRDLDANQDPALVANRDRDLDVNRDRDLDAIRDRDLDPNRNLKTSESGTDLNRNATTLNWDAVATLKRDAKTGLNRDVKTGLNWDITETLNRDAKKTSSLESKKNLNSKRTLNRDSNTASNQNSKTVSNGDRISDFQSSGEQPLQSLDENSDTNTQQASHSDSVDQSFDKTPKGKILSGTRKKLSVQSFDEMTNKNVKCGDRKKLSVQSLDKTNKNSDSGGKRLPFKEFLRMKMNGLHIDLRPRRSSKSRRFRDNRSNGRRAIASLRSRNDIRSIWGRRPIVLYEPRNARIKINLGEARSERDLPSGSARGGERANTSSEPNVSDNKSQSSEMPQVSANKGQSSEIPQDSANSQKSLEGPQVSANRGQSSEPNVSDNKELPKGDKVRLQVKMLPIQPEVIKEERPLKLKWIAVPLQPEGISEELPLKLIAVPTQSEGIAEDRPPNSNAIPIQSKVIAEDRPLKSISAPIDKEASGPPISSARVSKESAKVTESLLELVGSMGGIFLKSKLMKPSALNVSKVGASSSYGSGVNAASHGHNSPKPSHSQSYLPSSSNSNSVSQTHSYVPSSNPDRASQNSISSLPTFPQLVGSMGGIFLKSKLMKPSALNVSKVGASSSYGSGVNAASHGHNSPKPSHSQSYLPSSSNSNSVSQTHSYVPSSNPDRASQNSISSLPTFPQLVGSMGGIFLKSKLMKPSALNVSKVGASSSYGSGVNAASHGHNSPKPSHSQSYLPSSSNSNSVSQTHSYVPSSNPDRASQNSISSLPTFPQLVGSMGGIFLKSKLMKPSALNVSKVGASSSYGSGVNAASHGHNSPKPSHSQSYLPSSSNSNSVSQTHSYVPSSNPDRASQNSISSLPTFPQLVGSMGGIFLKSKLMKPSALNVSKVGASSSYGSGVNAASHGHNSPKPSHSQSYLPSSSNSNSVSQTHSYVPSSNPDRASQNSISSLPTFPQLVGSMGGIFLKSKLMKPSALNVSKVGASSSYGSGVNAASHGHNSPKPSHSQSYLPTQVP</sequence>
<feature type="compositionally biased region" description="Polar residues" evidence="1">
    <location>
        <begin position="687"/>
        <end position="700"/>
    </location>
</feature>
<feature type="compositionally biased region" description="Low complexity" evidence="1">
    <location>
        <begin position="1115"/>
        <end position="1137"/>
    </location>
</feature>
<feature type="region of interest" description="Disordered" evidence="1">
    <location>
        <begin position="1099"/>
        <end position="1151"/>
    </location>
</feature>
<feature type="compositionally biased region" description="Low complexity" evidence="1">
    <location>
        <begin position="1206"/>
        <end position="1228"/>
    </location>
</feature>
<feature type="compositionally biased region" description="Polar residues" evidence="1">
    <location>
        <begin position="1473"/>
        <end position="1491"/>
    </location>
</feature>
<feature type="region of interest" description="Disordered" evidence="1">
    <location>
        <begin position="1008"/>
        <end position="1060"/>
    </location>
</feature>
<feature type="region of interest" description="Disordered" evidence="1">
    <location>
        <begin position="574"/>
        <end position="660"/>
    </location>
</feature>
<accession>A0A3Q0JGZ6</accession>
<gene>
    <name evidence="3" type="primary">LOC103518368</name>
</gene>
<dbReference type="PaxDb" id="121845-A0A3Q0JGZ6"/>
<organism evidence="2 3">
    <name type="scientific">Diaphorina citri</name>
    <name type="common">Asian citrus psyllid</name>
    <dbReference type="NCBI Taxonomy" id="121845"/>
    <lineage>
        <taxon>Eukaryota</taxon>
        <taxon>Metazoa</taxon>
        <taxon>Ecdysozoa</taxon>
        <taxon>Arthropoda</taxon>
        <taxon>Hexapoda</taxon>
        <taxon>Insecta</taxon>
        <taxon>Pterygota</taxon>
        <taxon>Neoptera</taxon>
        <taxon>Paraneoptera</taxon>
        <taxon>Hemiptera</taxon>
        <taxon>Sternorrhyncha</taxon>
        <taxon>Psylloidea</taxon>
        <taxon>Psyllidae</taxon>
        <taxon>Diaphorininae</taxon>
        <taxon>Diaphorina</taxon>
    </lineage>
</organism>
<feature type="compositionally biased region" description="Polar residues" evidence="1">
    <location>
        <begin position="1229"/>
        <end position="1242"/>
    </location>
</feature>
<feature type="region of interest" description="Disordered" evidence="1">
    <location>
        <begin position="1457"/>
        <end position="1491"/>
    </location>
</feature>
<feature type="compositionally biased region" description="Basic and acidic residues" evidence="1">
    <location>
        <begin position="857"/>
        <end position="866"/>
    </location>
</feature>
<feature type="compositionally biased region" description="Polar residues" evidence="1">
    <location>
        <begin position="266"/>
        <end position="286"/>
    </location>
</feature>
<feature type="region of interest" description="Disordered" evidence="1">
    <location>
        <begin position="435"/>
        <end position="499"/>
    </location>
</feature>
<feature type="region of interest" description="Disordered" evidence="1">
    <location>
        <begin position="1281"/>
        <end position="1333"/>
    </location>
</feature>
<feature type="compositionally biased region" description="Low complexity" evidence="1">
    <location>
        <begin position="335"/>
        <end position="348"/>
    </location>
</feature>
<name>A0A3Q0JGZ6_DIACI</name>
<feature type="region of interest" description="Disordered" evidence="1">
    <location>
        <begin position="266"/>
        <end position="348"/>
    </location>
</feature>
<dbReference type="RefSeq" id="XP_026685990.1">
    <property type="nucleotide sequence ID" value="XM_026830189.1"/>
</dbReference>
<evidence type="ECO:0000256" key="1">
    <source>
        <dbReference type="SAM" id="MobiDB-lite"/>
    </source>
</evidence>
<dbReference type="KEGG" id="dci:103518368"/>
<feature type="compositionally biased region" description="Polar residues" evidence="1">
    <location>
        <begin position="1047"/>
        <end position="1060"/>
    </location>
</feature>
<dbReference type="Proteomes" id="UP000079169">
    <property type="component" value="Unplaced"/>
</dbReference>
<evidence type="ECO:0000313" key="2">
    <source>
        <dbReference type="Proteomes" id="UP000079169"/>
    </source>
</evidence>
<feature type="region of interest" description="Disordered" evidence="1">
    <location>
        <begin position="1372"/>
        <end position="1424"/>
    </location>
</feature>
<reference evidence="3" key="1">
    <citation type="submission" date="2025-08" db="UniProtKB">
        <authorList>
            <consortium name="RefSeq"/>
        </authorList>
    </citation>
    <scope>IDENTIFICATION</scope>
</reference>
<feature type="compositionally biased region" description="Polar residues" evidence="1">
    <location>
        <begin position="595"/>
        <end position="647"/>
    </location>
</feature>
<proteinExistence type="predicted"/>
<dbReference type="GeneID" id="103518368"/>
<feature type="region of interest" description="Disordered" evidence="1">
    <location>
        <begin position="781"/>
        <end position="866"/>
    </location>
</feature>
<feature type="compositionally biased region" description="Low complexity" evidence="1">
    <location>
        <begin position="1388"/>
        <end position="1410"/>
    </location>
</feature>
<dbReference type="STRING" id="121845.A0A3Q0JGZ6"/>
<keyword evidence="2" id="KW-1185">Reference proteome</keyword>
<protein>
    <submittedName>
        <fullName evidence="3">Uncharacterized protein LOC103518368</fullName>
    </submittedName>
</protein>
<feature type="compositionally biased region" description="Low complexity" evidence="1">
    <location>
        <begin position="1024"/>
        <end position="1046"/>
    </location>
</feature>
<evidence type="ECO:0000313" key="3">
    <source>
        <dbReference type="RefSeq" id="XP_026685990.1"/>
    </source>
</evidence>
<feature type="region of interest" description="Disordered" evidence="1">
    <location>
        <begin position="685"/>
        <end position="704"/>
    </location>
</feature>
<feature type="region of interest" description="Disordered" evidence="1">
    <location>
        <begin position="1190"/>
        <end position="1242"/>
    </location>
</feature>
<feature type="compositionally biased region" description="Low complexity" evidence="1">
    <location>
        <begin position="1297"/>
        <end position="1319"/>
    </location>
</feature>
<feature type="compositionally biased region" description="Polar residues" evidence="1">
    <location>
        <begin position="294"/>
        <end position="320"/>
    </location>
</feature>
<feature type="compositionally biased region" description="Polar residues" evidence="1">
    <location>
        <begin position="796"/>
        <end position="856"/>
    </location>
</feature>
<feature type="compositionally biased region" description="Polar residues" evidence="1">
    <location>
        <begin position="1320"/>
        <end position="1333"/>
    </location>
</feature>
<feature type="compositionally biased region" description="Polar residues" evidence="1">
    <location>
        <begin position="1138"/>
        <end position="1151"/>
    </location>
</feature>
<feature type="compositionally biased region" description="Basic and acidic residues" evidence="1">
    <location>
        <begin position="435"/>
        <end position="486"/>
    </location>
</feature>
<feature type="compositionally biased region" description="Polar residues" evidence="1">
    <location>
        <begin position="1411"/>
        <end position="1424"/>
    </location>
</feature>